<evidence type="ECO:0000313" key="2">
    <source>
        <dbReference type="Proteomes" id="UP001433638"/>
    </source>
</evidence>
<comment type="caution">
    <text evidence="1">The sequence shown here is derived from an EMBL/GenBank/DDBJ whole genome shotgun (WGS) entry which is preliminary data.</text>
</comment>
<reference evidence="1" key="1">
    <citation type="submission" date="2024-06" db="EMBL/GenBank/DDBJ databases">
        <title>Genome sequence of Vogesella sp. MAHUQ-64.</title>
        <authorList>
            <person name="Huq M.A."/>
        </authorList>
    </citation>
    <scope>NUCLEOTIDE SEQUENCE</scope>
    <source>
        <strain evidence="1">MAHUQ-64</strain>
    </source>
</reference>
<name>A0ABV1M2B7_9NEIS</name>
<dbReference type="EMBL" id="JBEFLD010000001">
    <property type="protein sequence ID" value="MEQ6289480.1"/>
    <property type="molecule type" value="Genomic_DNA"/>
</dbReference>
<dbReference type="Proteomes" id="UP001433638">
    <property type="component" value="Unassembled WGS sequence"/>
</dbReference>
<protein>
    <recommendedName>
        <fullName evidence="3">Integrase</fullName>
    </recommendedName>
</protein>
<accession>A0ABV1M2B7</accession>
<keyword evidence="2" id="KW-1185">Reference proteome</keyword>
<evidence type="ECO:0008006" key="3">
    <source>
        <dbReference type="Google" id="ProtNLM"/>
    </source>
</evidence>
<sequence length="57" mass="6062">MAQSGGQKKQKAPIARGFLRVLTKFFRYAEGLGFVNGKAADASTWLERPGFAGSGDA</sequence>
<evidence type="ECO:0000313" key="1">
    <source>
        <dbReference type="EMBL" id="MEQ6289480.1"/>
    </source>
</evidence>
<proteinExistence type="predicted"/>
<gene>
    <name evidence="1" type="ORF">ABNW52_02520</name>
</gene>
<organism evidence="1 2">
    <name type="scientific">Vogesella oryzagri</name>
    <dbReference type="NCBI Taxonomy" id="3160864"/>
    <lineage>
        <taxon>Bacteria</taxon>
        <taxon>Pseudomonadati</taxon>
        <taxon>Pseudomonadota</taxon>
        <taxon>Betaproteobacteria</taxon>
        <taxon>Neisseriales</taxon>
        <taxon>Chromobacteriaceae</taxon>
        <taxon>Vogesella</taxon>
    </lineage>
</organism>